<keyword evidence="3" id="KW-0443">Lipid metabolism</keyword>
<keyword evidence="1 5" id="KW-0436">Ligase</keyword>
<dbReference type="GO" id="GO:0004467">
    <property type="term" value="F:long-chain fatty acid-CoA ligase activity"/>
    <property type="evidence" value="ECO:0007669"/>
    <property type="project" value="UniProtKB-EC"/>
</dbReference>
<evidence type="ECO:0000256" key="3">
    <source>
        <dbReference type="ARBA" id="ARBA00023098"/>
    </source>
</evidence>
<evidence type="ECO:0000259" key="4">
    <source>
        <dbReference type="Pfam" id="PF00501"/>
    </source>
</evidence>
<accession>A0A379LKW4</accession>
<evidence type="ECO:0000313" key="6">
    <source>
        <dbReference type="Proteomes" id="UP000254123"/>
    </source>
</evidence>
<dbReference type="Pfam" id="PF00501">
    <property type="entry name" value="AMP-binding"/>
    <property type="match status" value="1"/>
</dbReference>
<dbReference type="CDD" id="cd05907">
    <property type="entry name" value="VL_LC_FACS_like"/>
    <property type="match status" value="1"/>
</dbReference>
<sequence>MTIISPTLIYSFFPNKLQLLTPATAPTIMAPASLNKPTFSENALAQDDTVNSSLSSSIQAHTSTSSKVSSHTTISDCDTLVKLWRHVCKERGNQTAHREKSLGIWQSSSWSDYYNCARDIGMGLIDLGLNKGATVSILSEDNKEWLYCDLGICAVGGIPNGIYTTDSPEQLVYLVNDSCSEFLIVENDEQLHKYLQVRELMPSLKKIIVFDKKGLRDLDDDSVLFLEQLIELGQQATNAETRFEQLIDLSQPSDIRTLIYTSGTTGNPKGAIITHANSMYEIQATASVLDVYPSDEQLCFLPLCHILERVVSVDIPIHRGCIVNFAESTETVFDNLREVSPHTFTAVPRLWEKLYATVSNMRSDASSFNGWAFDNAVKVGKAYATVTLAGDTPSSALSIQYRFWDTLVLKKIRELLGMSNIRRAITGAAPISPEVILWFHAIGVRIYEGYGMTESTGVISVNSLGNIRLGSVGQLIPGSEAVIADNGEILIKGPHIFDGYWNNPEKTAEDLRDGWLHTGDMGEIKEGYLYITGRIKDIIITAGGKNITPAVIESKLKFSHYISDAVVIGDKRKYLTCLIMIDQENVEKFAQDNQVSFSDFSSLCHSPQVIDLIDQVIQDANQSFAQVEQIKYFRLIDVLLTAEDEELTATMKLKRSFVEKRHHALIDAMY</sequence>
<dbReference type="Proteomes" id="UP000254123">
    <property type="component" value="Unassembled WGS sequence"/>
</dbReference>
<dbReference type="InterPro" id="IPR020845">
    <property type="entry name" value="AMP-binding_CS"/>
</dbReference>
<gene>
    <name evidence="5" type="ORF">NCTC10526_00868</name>
</gene>
<evidence type="ECO:0000256" key="1">
    <source>
        <dbReference type="ARBA" id="ARBA00022598"/>
    </source>
</evidence>
<dbReference type="EC" id="6.2.1.3" evidence="5"/>
<reference evidence="5 6" key="1">
    <citation type="submission" date="2018-06" db="EMBL/GenBank/DDBJ databases">
        <authorList>
            <consortium name="Pathogen Informatics"/>
            <person name="Doyle S."/>
        </authorList>
    </citation>
    <scope>NUCLEOTIDE SEQUENCE [LARGE SCALE GENOMIC DNA]</scope>
    <source>
        <strain evidence="5 6">NCTC10526</strain>
    </source>
</reference>
<evidence type="ECO:0000256" key="2">
    <source>
        <dbReference type="ARBA" id="ARBA00022832"/>
    </source>
</evidence>
<dbReference type="InterPro" id="IPR000873">
    <property type="entry name" value="AMP-dep_synth/lig_dom"/>
</dbReference>
<dbReference type="EMBL" id="UGVC01000001">
    <property type="protein sequence ID" value="SUD90537.1"/>
    <property type="molecule type" value="Genomic_DNA"/>
</dbReference>
<keyword evidence="6" id="KW-1185">Reference proteome</keyword>
<feature type="domain" description="AMP-dependent synthetase/ligase" evidence="4">
    <location>
        <begin position="87"/>
        <end position="501"/>
    </location>
</feature>
<dbReference type="Pfam" id="PF23562">
    <property type="entry name" value="AMP-binding_C_3"/>
    <property type="match status" value="1"/>
</dbReference>
<dbReference type="GO" id="GO:0016020">
    <property type="term" value="C:membrane"/>
    <property type="evidence" value="ECO:0007669"/>
    <property type="project" value="TreeGrafter"/>
</dbReference>
<organism evidence="5 6">
    <name type="scientific">Psychrobacter phenylpyruvicus</name>
    <dbReference type="NCBI Taxonomy" id="29432"/>
    <lineage>
        <taxon>Bacteria</taxon>
        <taxon>Pseudomonadati</taxon>
        <taxon>Pseudomonadota</taxon>
        <taxon>Gammaproteobacteria</taxon>
        <taxon>Moraxellales</taxon>
        <taxon>Moraxellaceae</taxon>
        <taxon>Psychrobacter</taxon>
    </lineage>
</organism>
<protein>
    <submittedName>
        <fullName evidence="5">Long-chain-fatty-acid--CoA ligase FadD15</fullName>
        <ecNumber evidence="5">6.2.1.3</ecNumber>
    </submittedName>
</protein>
<dbReference type="STRING" id="1123034.GCA_000685805_01231"/>
<dbReference type="PROSITE" id="PS00455">
    <property type="entry name" value="AMP_BINDING"/>
    <property type="match status" value="1"/>
</dbReference>
<proteinExistence type="predicted"/>
<name>A0A379LKW4_9GAMM</name>
<dbReference type="Gene3D" id="3.40.50.12780">
    <property type="entry name" value="N-terminal domain of ligase-like"/>
    <property type="match status" value="1"/>
</dbReference>
<dbReference type="PANTHER" id="PTHR43272:SF32">
    <property type="entry name" value="AMP-DEPENDENT SYNTHETASE_LIGASE DOMAIN-CONTAINING PROTEIN"/>
    <property type="match status" value="1"/>
</dbReference>
<dbReference type="RefSeq" id="WP_227674050.1">
    <property type="nucleotide sequence ID" value="NZ_CAJHAQ010000001.1"/>
</dbReference>
<evidence type="ECO:0000313" key="5">
    <source>
        <dbReference type="EMBL" id="SUD90537.1"/>
    </source>
</evidence>
<dbReference type="PANTHER" id="PTHR43272">
    <property type="entry name" value="LONG-CHAIN-FATTY-ACID--COA LIGASE"/>
    <property type="match status" value="1"/>
</dbReference>
<keyword evidence="2" id="KW-0276">Fatty acid metabolism</keyword>
<dbReference type="AlphaFoldDB" id="A0A379LKW4"/>
<dbReference type="SUPFAM" id="SSF56801">
    <property type="entry name" value="Acetyl-CoA synthetase-like"/>
    <property type="match status" value="1"/>
</dbReference>
<dbReference type="InterPro" id="IPR042099">
    <property type="entry name" value="ANL_N_sf"/>
</dbReference>